<gene>
    <name evidence="1" type="ORF">BKM63_11350</name>
</gene>
<evidence type="ECO:0000313" key="2">
    <source>
        <dbReference type="Proteomes" id="UP000182826"/>
    </source>
</evidence>
<comment type="caution">
    <text evidence="1">The sequence shown here is derived from an EMBL/GenBank/DDBJ whole genome shotgun (WGS) entry which is preliminary data.</text>
</comment>
<protein>
    <submittedName>
        <fullName evidence="1">Uncharacterized protein</fullName>
    </submittedName>
</protein>
<dbReference type="Proteomes" id="UP000182826">
    <property type="component" value="Unassembled WGS sequence"/>
</dbReference>
<proteinExistence type="predicted"/>
<reference evidence="1 2" key="1">
    <citation type="submission" date="2016-10" db="EMBL/GenBank/DDBJ databases">
        <title>Draft Genome Sequence of Rhizobacteria Flavobacterium johnsoniae CI04.</title>
        <authorList>
            <person name="Bravo J.I."/>
            <person name="Lozano G.L."/>
            <person name="Handelsman J."/>
        </authorList>
    </citation>
    <scope>NUCLEOTIDE SEQUENCE [LARGE SCALE GENOMIC DNA]</scope>
    <source>
        <strain evidence="1 2">CI04</strain>
    </source>
</reference>
<dbReference type="RefSeq" id="WP_071636694.1">
    <property type="nucleotide sequence ID" value="NZ_MLFK01000006.1"/>
</dbReference>
<organism evidence="1 2">
    <name type="scientific">Flavobacterium johnsoniae</name>
    <name type="common">Cytophaga johnsonae</name>
    <dbReference type="NCBI Taxonomy" id="986"/>
    <lineage>
        <taxon>Bacteria</taxon>
        <taxon>Pseudomonadati</taxon>
        <taxon>Bacteroidota</taxon>
        <taxon>Flavobacteriia</taxon>
        <taxon>Flavobacteriales</taxon>
        <taxon>Flavobacteriaceae</taxon>
        <taxon>Flavobacterium</taxon>
    </lineage>
</organism>
<dbReference type="EMBL" id="MLFK01000006">
    <property type="protein sequence ID" value="OIV42217.1"/>
    <property type="molecule type" value="Genomic_DNA"/>
</dbReference>
<evidence type="ECO:0000313" key="1">
    <source>
        <dbReference type="EMBL" id="OIV42217.1"/>
    </source>
</evidence>
<sequence>MKALHFILFIFLLTNLKCQGQPTEDIKFLSNEEKTFFDKTIQYAAQIKGTIRVFFKDSVSLVPIKTEVVFLKFSTPKHSTDKSVNFSYSYSKKYKLNKKQNKLKNEYLRKIDSIFINGNYEFQFKKNWVLGNKLDFTFTYEILPAVYN</sequence>
<accession>A0A1J7C944</accession>
<keyword evidence="2" id="KW-1185">Reference proteome</keyword>
<dbReference type="AlphaFoldDB" id="A0A1J7C944"/>
<name>A0A1J7C944_FLAJO</name>